<name>A0ABU2N3X0_9PSEU</name>
<dbReference type="RefSeq" id="WP_311554354.1">
    <property type="nucleotide sequence ID" value="NZ_JAVREJ010000001.1"/>
</dbReference>
<sequence length="94" mass="10136">MLKYSHPTLALVLDYWPITIFAPTVLLLIATLALITRWWDRRDRAAQESARAAASPTGAVVAWPTARVRGNLAPASPPPNHFGHSGGHDARAAS</sequence>
<feature type="transmembrane region" description="Helical" evidence="2">
    <location>
        <begin position="15"/>
        <end position="35"/>
    </location>
</feature>
<evidence type="ECO:0000313" key="3">
    <source>
        <dbReference type="EMBL" id="MDT0348460.1"/>
    </source>
</evidence>
<protein>
    <submittedName>
        <fullName evidence="3">Uncharacterized protein</fullName>
    </submittedName>
</protein>
<comment type="caution">
    <text evidence="3">The sequence shown here is derived from an EMBL/GenBank/DDBJ whole genome shotgun (WGS) entry which is preliminary data.</text>
</comment>
<keyword evidence="2" id="KW-0812">Transmembrane</keyword>
<feature type="region of interest" description="Disordered" evidence="1">
    <location>
        <begin position="70"/>
        <end position="94"/>
    </location>
</feature>
<evidence type="ECO:0000313" key="4">
    <source>
        <dbReference type="Proteomes" id="UP001183202"/>
    </source>
</evidence>
<gene>
    <name evidence="3" type="ORF">RM445_02850</name>
</gene>
<evidence type="ECO:0000256" key="2">
    <source>
        <dbReference type="SAM" id="Phobius"/>
    </source>
</evidence>
<dbReference type="Proteomes" id="UP001183202">
    <property type="component" value="Unassembled WGS sequence"/>
</dbReference>
<reference evidence="4" key="1">
    <citation type="submission" date="2023-07" db="EMBL/GenBank/DDBJ databases">
        <title>30 novel species of actinomycetes from the DSMZ collection.</title>
        <authorList>
            <person name="Nouioui I."/>
        </authorList>
    </citation>
    <scope>NUCLEOTIDE SEQUENCE [LARGE SCALE GENOMIC DNA]</scope>
    <source>
        <strain evidence="4">DSM 45834</strain>
    </source>
</reference>
<organism evidence="3 4">
    <name type="scientific">Pseudonocardia charpentierae</name>
    <dbReference type="NCBI Taxonomy" id="3075545"/>
    <lineage>
        <taxon>Bacteria</taxon>
        <taxon>Bacillati</taxon>
        <taxon>Actinomycetota</taxon>
        <taxon>Actinomycetes</taxon>
        <taxon>Pseudonocardiales</taxon>
        <taxon>Pseudonocardiaceae</taxon>
        <taxon>Pseudonocardia</taxon>
    </lineage>
</organism>
<evidence type="ECO:0000256" key="1">
    <source>
        <dbReference type="SAM" id="MobiDB-lite"/>
    </source>
</evidence>
<keyword evidence="2" id="KW-0472">Membrane</keyword>
<accession>A0ABU2N3X0</accession>
<dbReference type="EMBL" id="JAVREJ010000001">
    <property type="protein sequence ID" value="MDT0348460.1"/>
    <property type="molecule type" value="Genomic_DNA"/>
</dbReference>
<keyword evidence="2" id="KW-1133">Transmembrane helix</keyword>
<proteinExistence type="predicted"/>
<keyword evidence="4" id="KW-1185">Reference proteome</keyword>